<sequence>MSLFTGHDGNILREFWAMSVKEYATICADEKEENEDYVPARMSDFAHWAYLAPNSGSTDRSRKVALLYCPNNPTLSHTPVCVRIQGFVVKANLATLGTWRGDYKTASRAVQFIELGPGDCPEPWKEQFNRLQGVQEFVFRTLGKDFYPPDESTINIQRKVFTKVTEGGVYRELEFQEDPKSQAKRIRKYWGISHRIDIGRFSKGPGPRITRIPFFSIQTGDFVDITATFDIVNFGGGQERSMKVDLCLQQVIQVKERQTTAPSKMESTPRGSSVVPAFNFQSRNKRPADSSSDTIDPIVHGAAESTKQPSSSNVVDASDTDTQMEVVRVRSA</sequence>
<gene>
    <name evidence="2" type="ORF">NLI96_g7131</name>
</gene>
<feature type="region of interest" description="Disordered" evidence="1">
    <location>
        <begin position="257"/>
        <end position="332"/>
    </location>
</feature>
<feature type="compositionally biased region" description="Polar residues" evidence="1">
    <location>
        <begin position="305"/>
        <end position="323"/>
    </location>
</feature>
<accession>A0AAD5V1H8</accession>
<protein>
    <submittedName>
        <fullName evidence="2">Uncharacterized protein</fullName>
    </submittedName>
</protein>
<name>A0AAD5V1H8_9APHY</name>
<proteinExistence type="predicted"/>
<evidence type="ECO:0000313" key="3">
    <source>
        <dbReference type="Proteomes" id="UP001212997"/>
    </source>
</evidence>
<dbReference type="AlphaFoldDB" id="A0AAD5V1H8"/>
<reference evidence="2" key="1">
    <citation type="submission" date="2022-07" db="EMBL/GenBank/DDBJ databases">
        <title>Genome Sequence of Physisporinus lineatus.</title>
        <authorList>
            <person name="Buettner E."/>
        </authorList>
    </citation>
    <scope>NUCLEOTIDE SEQUENCE</scope>
    <source>
        <strain evidence="2">VT162</strain>
    </source>
</reference>
<keyword evidence="3" id="KW-1185">Reference proteome</keyword>
<feature type="compositionally biased region" description="Polar residues" evidence="1">
    <location>
        <begin position="259"/>
        <end position="271"/>
    </location>
</feature>
<evidence type="ECO:0000313" key="2">
    <source>
        <dbReference type="EMBL" id="KAJ3482226.1"/>
    </source>
</evidence>
<organism evidence="2 3">
    <name type="scientific">Meripilus lineatus</name>
    <dbReference type="NCBI Taxonomy" id="2056292"/>
    <lineage>
        <taxon>Eukaryota</taxon>
        <taxon>Fungi</taxon>
        <taxon>Dikarya</taxon>
        <taxon>Basidiomycota</taxon>
        <taxon>Agaricomycotina</taxon>
        <taxon>Agaricomycetes</taxon>
        <taxon>Polyporales</taxon>
        <taxon>Meripilaceae</taxon>
        <taxon>Meripilus</taxon>
    </lineage>
</organism>
<comment type="caution">
    <text evidence="2">The sequence shown here is derived from an EMBL/GenBank/DDBJ whole genome shotgun (WGS) entry which is preliminary data.</text>
</comment>
<evidence type="ECO:0000256" key="1">
    <source>
        <dbReference type="SAM" id="MobiDB-lite"/>
    </source>
</evidence>
<dbReference type="EMBL" id="JANAWD010000283">
    <property type="protein sequence ID" value="KAJ3482226.1"/>
    <property type="molecule type" value="Genomic_DNA"/>
</dbReference>
<dbReference type="Proteomes" id="UP001212997">
    <property type="component" value="Unassembled WGS sequence"/>
</dbReference>